<feature type="region of interest" description="Disordered" evidence="1">
    <location>
        <begin position="122"/>
        <end position="156"/>
    </location>
</feature>
<feature type="region of interest" description="Disordered" evidence="1">
    <location>
        <begin position="1"/>
        <end position="90"/>
    </location>
</feature>
<dbReference type="AlphaFoldDB" id="A0A261FBV6"/>
<evidence type="ECO:0000256" key="1">
    <source>
        <dbReference type="SAM" id="MobiDB-lite"/>
    </source>
</evidence>
<evidence type="ECO:0000313" key="2">
    <source>
        <dbReference type="EMBL" id="OZG56640.1"/>
    </source>
</evidence>
<feature type="compositionally biased region" description="Polar residues" evidence="1">
    <location>
        <begin position="14"/>
        <end position="45"/>
    </location>
</feature>
<feature type="region of interest" description="Disordered" evidence="1">
    <location>
        <begin position="168"/>
        <end position="220"/>
    </location>
</feature>
<sequence>MNPQPTLSHCGLVTNITPTRSKAVSPLQVSHETDANPQQEQSTTSDKLRIGHEHHTNPQTAGSFTAGWTRTDNRPATQPNPHCGSVTDITPTRSKAVSSLRVCNGSATEPQLTHAIAINRGERHRHGNHHQEPPSGKTGVARSTIQTPHAGTTPYSVLLPYCSSRATIRTSPGKHHCGRSSPAKKRESRHLPSGGPPRPTLSASGPIDVGPESGAAIPRW</sequence>
<feature type="compositionally biased region" description="Basic residues" evidence="1">
    <location>
        <begin position="172"/>
        <end position="188"/>
    </location>
</feature>
<name>A0A261FBV6_9BIFI</name>
<organism evidence="2 3">
    <name type="scientific">Bifidobacterium tissieri</name>
    <dbReference type="NCBI Taxonomy" id="1630162"/>
    <lineage>
        <taxon>Bacteria</taxon>
        <taxon>Bacillati</taxon>
        <taxon>Actinomycetota</taxon>
        <taxon>Actinomycetes</taxon>
        <taxon>Bifidobacteriales</taxon>
        <taxon>Bifidobacteriaceae</taxon>
        <taxon>Bifidobacterium</taxon>
    </lineage>
</organism>
<dbReference type="EMBL" id="MWWV01000015">
    <property type="protein sequence ID" value="OZG56640.1"/>
    <property type="molecule type" value="Genomic_DNA"/>
</dbReference>
<evidence type="ECO:0000313" key="3">
    <source>
        <dbReference type="Proteomes" id="UP000216444"/>
    </source>
</evidence>
<comment type="caution">
    <text evidence="2">The sequence shown here is derived from an EMBL/GenBank/DDBJ whole genome shotgun (WGS) entry which is preliminary data.</text>
</comment>
<gene>
    <name evidence="2" type="ORF">BTIS_1846</name>
</gene>
<reference evidence="2 3" key="1">
    <citation type="journal article" date="2017" name="BMC Genomics">
        <title>Comparative genomic and phylogenomic analyses of the Bifidobacteriaceae family.</title>
        <authorList>
            <person name="Lugli G.A."/>
            <person name="Milani C."/>
            <person name="Turroni F."/>
            <person name="Duranti S."/>
            <person name="Mancabelli L."/>
            <person name="Mangifesta M."/>
            <person name="Ferrario C."/>
            <person name="Modesto M."/>
            <person name="Mattarelli P."/>
            <person name="Jiri K."/>
            <person name="van Sinderen D."/>
            <person name="Ventura M."/>
        </authorList>
    </citation>
    <scope>NUCLEOTIDE SEQUENCE [LARGE SCALE GENOMIC DNA]</scope>
    <source>
        <strain evidence="2 3">DSM 100201</strain>
    </source>
</reference>
<accession>A0A261FBV6</accession>
<feature type="compositionally biased region" description="Polar residues" evidence="1">
    <location>
        <begin position="57"/>
        <end position="80"/>
    </location>
</feature>
<protein>
    <submittedName>
        <fullName evidence="2">Uncharacterized protein</fullName>
    </submittedName>
</protein>
<feature type="compositionally biased region" description="Polar residues" evidence="1">
    <location>
        <begin position="141"/>
        <end position="155"/>
    </location>
</feature>
<dbReference type="Proteomes" id="UP000216444">
    <property type="component" value="Unassembled WGS sequence"/>
</dbReference>
<keyword evidence="3" id="KW-1185">Reference proteome</keyword>
<proteinExistence type="predicted"/>
<feature type="compositionally biased region" description="Basic and acidic residues" evidence="1">
    <location>
        <begin position="46"/>
        <end position="56"/>
    </location>
</feature>